<dbReference type="Pfam" id="PF07734">
    <property type="entry name" value="FBA_1"/>
    <property type="match status" value="1"/>
</dbReference>
<dbReference type="Pfam" id="PF00646">
    <property type="entry name" value="F-box"/>
    <property type="match status" value="1"/>
</dbReference>
<dbReference type="SMART" id="SM00256">
    <property type="entry name" value="FBOX"/>
    <property type="match status" value="1"/>
</dbReference>
<protein>
    <recommendedName>
        <fullName evidence="1">F-box domain-containing protein</fullName>
    </recommendedName>
</protein>
<dbReference type="InterPro" id="IPR036047">
    <property type="entry name" value="F-box-like_dom_sf"/>
</dbReference>
<dbReference type="InterPro" id="IPR006527">
    <property type="entry name" value="F-box-assoc_dom_typ1"/>
</dbReference>
<dbReference type="InterPro" id="IPR001810">
    <property type="entry name" value="F-box_dom"/>
</dbReference>
<evidence type="ECO:0000313" key="2">
    <source>
        <dbReference type="EMBL" id="KAK9292733.1"/>
    </source>
</evidence>
<organism evidence="2 3">
    <name type="scientific">Liquidambar formosana</name>
    <name type="common">Formosan gum</name>
    <dbReference type="NCBI Taxonomy" id="63359"/>
    <lineage>
        <taxon>Eukaryota</taxon>
        <taxon>Viridiplantae</taxon>
        <taxon>Streptophyta</taxon>
        <taxon>Embryophyta</taxon>
        <taxon>Tracheophyta</taxon>
        <taxon>Spermatophyta</taxon>
        <taxon>Magnoliopsida</taxon>
        <taxon>eudicotyledons</taxon>
        <taxon>Gunneridae</taxon>
        <taxon>Pentapetalae</taxon>
        <taxon>Saxifragales</taxon>
        <taxon>Altingiaceae</taxon>
        <taxon>Liquidambar</taxon>
    </lineage>
</organism>
<gene>
    <name evidence="2" type="ORF">L1049_020712</name>
</gene>
<name>A0AAP0XA34_LIQFO</name>
<dbReference type="SUPFAM" id="SSF81383">
    <property type="entry name" value="F-box domain"/>
    <property type="match status" value="1"/>
</dbReference>
<proteinExistence type="predicted"/>
<evidence type="ECO:0000259" key="1">
    <source>
        <dbReference type="SMART" id="SM00256"/>
    </source>
</evidence>
<evidence type="ECO:0000313" key="3">
    <source>
        <dbReference type="Proteomes" id="UP001415857"/>
    </source>
</evidence>
<keyword evidence="3" id="KW-1185">Reference proteome</keyword>
<dbReference type="InterPro" id="IPR055290">
    <property type="entry name" value="At3g26010-like"/>
</dbReference>
<dbReference type="PANTHER" id="PTHR35546:SF115">
    <property type="entry name" value="F-BOX DOMAIN-CONTAINING PROTEIN"/>
    <property type="match status" value="1"/>
</dbReference>
<dbReference type="PANTHER" id="PTHR35546">
    <property type="entry name" value="F-BOX PROTEIN INTERACTION DOMAIN PROTEIN-RELATED"/>
    <property type="match status" value="1"/>
</dbReference>
<sequence>MTETVETVPRTPTSADVIAGNDDLLTEILRRLPVKSLLKFKSVSKNWLSLFSNPHFSRHQNSNSIAGLFLQRHTLLGGLVSPKIEFVPLDDDKPDITPFTSLPFVKGRAGFRILQSSNGLLCCCTCGVNPNDCRYYIYNPTTRQYTRIWDLGRANSSIVLSVNLAFDPSKSPHYKVVSVLGFDKWIDYGMIDFDSHIRIYSSETRLWRVSGSVFSASKSIHFDKGVFWNGAIHWVGDQGTSLCFDVDQERLRELPMPPLPDGLFEREVRYFGESQDHLHLVETYGPRTAQFNVYEMERDYSGWFVKYCVDLDTLTTAFPEMMARNGNYFNSPHWDFYGFAVLCILQGETDEGSFLVLHIPGKTIRYNLKDKTYKKLGDVEDINNEGFLGFRHSKAYQYMESLSRF</sequence>
<dbReference type="NCBIfam" id="TIGR01640">
    <property type="entry name" value="F_box_assoc_1"/>
    <property type="match status" value="1"/>
</dbReference>
<dbReference type="AlphaFoldDB" id="A0AAP0XA34"/>
<dbReference type="InterPro" id="IPR017451">
    <property type="entry name" value="F-box-assoc_interact_dom"/>
</dbReference>
<dbReference type="Gene3D" id="1.20.1280.50">
    <property type="match status" value="1"/>
</dbReference>
<dbReference type="CDD" id="cd22157">
    <property type="entry name" value="F-box_AtFBW1-like"/>
    <property type="match status" value="1"/>
</dbReference>
<dbReference type="Proteomes" id="UP001415857">
    <property type="component" value="Unassembled WGS sequence"/>
</dbReference>
<reference evidence="2 3" key="1">
    <citation type="journal article" date="2024" name="Plant J.">
        <title>Genome sequences and population genomics reveal climatic adaptation and genomic divergence between two closely related sweetgum species.</title>
        <authorList>
            <person name="Xu W.Q."/>
            <person name="Ren C.Q."/>
            <person name="Zhang X.Y."/>
            <person name="Comes H.P."/>
            <person name="Liu X.H."/>
            <person name="Li Y.G."/>
            <person name="Kettle C.J."/>
            <person name="Jalonen R."/>
            <person name="Gaisberger H."/>
            <person name="Ma Y.Z."/>
            <person name="Qiu Y.X."/>
        </authorList>
    </citation>
    <scope>NUCLEOTIDE SEQUENCE [LARGE SCALE GENOMIC DNA]</scope>
    <source>
        <strain evidence="2">Hangzhou</strain>
    </source>
</reference>
<comment type="caution">
    <text evidence="2">The sequence shown here is derived from an EMBL/GenBank/DDBJ whole genome shotgun (WGS) entry which is preliminary data.</text>
</comment>
<dbReference type="EMBL" id="JBBPBK010000001">
    <property type="protein sequence ID" value="KAK9292733.1"/>
    <property type="molecule type" value="Genomic_DNA"/>
</dbReference>
<feature type="domain" description="F-box" evidence="1">
    <location>
        <begin position="20"/>
        <end position="59"/>
    </location>
</feature>
<accession>A0AAP0XA34</accession>